<feature type="region of interest" description="Disordered" evidence="1">
    <location>
        <begin position="26"/>
        <end position="100"/>
    </location>
</feature>
<feature type="compositionally biased region" description="Polar residues" evidence="1">
    <location>
        <begin position="91"/>
        <end position="100"/>
    </location>
</feature>
<feature type="compositionally biased region" description="Basic and acidic residues" evidence="1">
    <location>
        <begin position="56"/>
        <end position="65"/>
    </location>
</feature>
<protein>
    <recommendedName>
        <fullName evidence="4">BTB domain-containing protein</fullName>
    </recommendedName>
</protein>
<feature type="region of interest" description="Disordered" evidence="1">
    <location>
        <begin position="266"/>
        <end position="347"/>
    </location>
</feature>
<comment type="caution">
    <text evidence="2">The sequence shown here is derived from an EMBL/GenBank/DDBJ whole genome shotgun (WGS) entry which is preliminary data.</text>
</comment>
<evidence type="ECO:0008006" key="4">
    <source>
        <dbReference type="Google" id="ProtNLM"/>
    </source>
</evidence>
<dbReference type="AlphaFoldDB" id="A0A8H3B247"/>
<proteinExistence type="predicted"/>
<feature type="compositionally biased region" description="Polar residues" evidence="1">
    <location>
        <begin position="66"/>
        <end position="82"/>
    </location>
</feature>
<dbReference type="EMBL" id="CAJMWW010000115">
    <property type="protein sequence ID" value="CAE6446092.1"/>
    <property type="molecule type" value="Genomic_DNA"/>
</dbReference>
<reference evidence="2" key="1">
    <citation type="submission" date="2021-01" db="EMBL/GenBank/DDBJ databases">
        <authorList>
            <person name="Kaushik A."/>
        </authorList>
    </citation>
    <scope>NUCLEOTIDE SEQUENCE</scope>
    <source>
        <strain evidence="2">AG3-T5</strain>
    </source>
</reference>
<gene>
    <name evidence="2" type="ORF">RDB_LOCUS113074</name>
</gene>
<feature type="compositionally biased region" description="Polar residues" evidence="1">
    <location>
        <begin position="43"/>
        <end position="54"/>
    </location>
</feature>
<evidence type="ECO:0000313" key="2">
    <source>
        <dbReference type="EMBL" id="CAE6446092.1"/>
    </source>
</evidence>
<sequence length="347" mass="39347">MPSRLAHIASPAPVIYVASFAACPDSESEGHEEIELDNEGPTIGQSSSNESSTTHVRREPHEKDTTNLNSANSRNPKTSTLTYPDLPEKLPSSTNVQQDYTGYKDGNVRLLIGTRLFLLHEHKLEEFSTLKKKIREARQSGSEPNTSHNPRSIVELCLDEDPQEFAQMVEILYTPIYKHISSNDHLKSTLRLATKFKHPILRSYAIQCLEERNLPPIERIELAQSSNISSWRKEALDELCTQDEPITLAEANILGMKTFVELAHRREDYKSSRKSKRATSDEITVLPQDPLQTRDSENRANLRPRGRPQKNPSGYQARTSNTLRRSTRTNAGKVRAEPYRNHRGTAR</sequence>
<feature type="compositionally biased region" description="Low complexity" evidence="1">
    <location>
        <begin position="318"/>
        <end position="330"/>
    </location>
</feature>
<evidence type="ECO:0000256" key="1">
    <source>
        <dbReference type="SAM" id="MobiDB-lite"/>
    </source>
</evidence>
<evidence type="ECO:0000313" key="3">
    <source>
        <dbReference type="Proteomes" id="UP000663841"/>
    </source>
</evidence>
<accession>A0A8H3B247</accession>
<organism evidence="2 3">
    <name type="scientific">Rhizoctonia solani</name>
    <dbReference type="NCBI Taxonomy" id="456999"/>
    <lineage>
        <taxon>Eukaryota</taxon>
        <taxon>Fungi</taxon>
        <taxon>Dikarya</taxon>
        <taxon>Basidiomycota</taxon>
        <taxon>Agaricomycotina</taxon>
        <taxon>Agaricomycetes</taxon>
        <taxon>Cantharellales</taxon>
        <taxon>Ceratobasidiaceae</taxon>
        <taxon>Rhizoctonia</taxon>
    </lineage>
</organism>
<name>A0A8H3B247_9AGAM</name>
<dbReference type="PROSITE" id="PS51257">
    <property type="entry name" value="PROKAR_LIPOPROTEIN"/>
    <property type="match status" value="1"/>
</dbReference>
<dbReference type="Proteomes" id="UP000663841">
    <property type="component" value="Unassembled WGS sequence"/>
</dbReference>